<dbReference type="GO" id="GO:0004888">
    <property type="term" value="F:transmembrane signaling receptor activity"/>
    <property type="evidence" value="ECO:0007669"/>
    <property type="project" value="InterPro"/>
</dbReference>
<feature type="transmembrane region" description="Helical" evidence="3">
    <location>
        <begin position="198"/>
        <end position="217"/>
    </location>
</feature>
<dbReference type="Pfam" id="PF02931">
    <property type="entry name" value="Neur_chan_LBD"/>
    <property type="match status" value="1"/>
</dbReference>
<name>A0AAF3EIK1_9BILA</name>
<dbReference type="GO" id="GO:0005230">
    <property type="term" value="F:extracellular ligand-gated monoatomic ion channel activity"/>
    <property type="evidence" value="ECO:0007669"/>
    <property type="project" value="InterPro"/>
</dbReference>
<feature type="domain" description="Neurotransmitter-gated ion-channel ligand-binding" evidence="4">
    <location>
        <begin position="8"/>
        <end position="196"/>
    </location>
</feature>
<keyword evidence="3" id="KW-0406">Ion transport</keyword>
<proteinExistence type="inferred from homology"/>
<keyword evidence="3" id="KW-0812">Transmembrane</keyword>
<keyword evidence="5" id="KW-1185">Reference proteome</keyword>
<comment type="similarity">
    <text evidence="3">Belongs to the ligand-gated ion channel (TC 1.A.9) family.</text>
</comment>
<dbReference type="PROSITE" id="PS00236">
    <property type="entry name" value="NEUROTR_ION_CHANNEL"/>
    <property type="match status" value="1"/>
</dbReference>
<dbReference type="PRINTS" id="PR00252">
    <property type="entry name" value="NRIONCHANNEL"/>
</dbReference>
<dbReference type="PANTHER" id="PTHR18945">
    <property type="entry name" value="NEUROTRANSMITTER GATED ION CHANNEL"/>
    <property type="match status" value="1"/>
</dbReference>
<keyword evidence="3" id="KW-1133">Transmembrane helix</keyword>
<reference evidence="6" key="1">
    <citation type="submission" date="2024-02" db="UniProtKB">
        <authorList>
            <consortium name="WormBaseParasite"/>
        </authorList>
    </citation>
    <scope>IDENTIFICATION</scope>
</reference>
<dbReference type="InterPro" id="IPR036734">
    <property type="entry name" value="Neur_chan_lig-bd_sf"/>
</dbReference>
<keyword evidence="3" id="KW-0813">Transport</keyword>
<accession>A0AAF3EIK1</accession>
<evidence type="ECO:0000256" key="3">
    <source>
        <dbReference type="RuleBase" id="RU000687"/>
    </source>
</evidence>
<evidence type="ECO:0000256" key="2">
    <source>
        <dbReference type="ARBA" id="ARBA00023136"/>
    </source>
</evidence>
<evidence type="ECO:0000256" key="1">
    <source>
        <dbReference type="ARBA" id="ARBA00004141"/>
    </source>
</evidence>
<sequence length="224" mass="26093">MNILGNSDGSSLQVIITIQLLYVLDLDVAQQYLSVYVEQEIEWQDVRLRWDPADYGGLDVVWVLCDQVWTTDLFNSNSLTVNEIYPDRLKQCKVHSNGSIHSDMFLQIDSACFLDVQKFPFDKQTCEIPFVTIAFEPKTFDLQGKLFTKYIGFTPQGNGEWNVLSLNMTKDSQLKSSSDNKEFSMVVFILKLQREPSFYFYVITLPCFLLTFLRKAFRYWVYLC</sequence>
<dbReference type="Proteomes" id="UP000887575">
    <property type="component" value="Unassembled WGS sequence"/>
</dbReference>
<comment type="caution">
    <text evidence="3">Lacks conserved residue(s) required for the propagation of feature annotation.</text>
</comment>
<dbReference type="SUPFAM" id="SSF63712">
    <property type="entry name" value="Nicotinic receptor ligand binding domain-like"/>
    <property type="match status" value="1"/>
</dbReference>
<evidence type="ECO:0000313" key="5">
    <source>
        <dbReference type="Proteomes" id="UP000887575"/>
    </source>
</evidence>
<dbReference type="WBParaSite" id="MBELARI_LOCUS13812">
    <property type="protein sequence ID" value="MBELARI_LOCUS13812"/>
    <property type="gene ID" value="MBELARI_LOCUS13812"/>
</dbReference>
<evidence type="ECO:0000259" key="4">
    <source>
        <dbReference type="Pfam" id="PF02931"/>
    </source>
</evidence>
<keyword evidence="2 3" id="KW-0472">Membrane</keyword>
<evidence type="ECO:0000313" key="6">
    <source>
        <dbReference type="WBParaSite" id="MBELARI_LOCUS13812"/>
    </source>
</evidence>
<dbReference type="InterPro" id="IPR018000">
    <property type="entry name" value="Neurotransmitter_ion_chnl_CS"/>
</dbReference>
<dbReference type="AlphaFoldDB" id="A0AAF3EIK1"/>
<protein>
    <recommendedName>
        <fullName evidence="4">Neurotransmitter-gated ion-channel ligand-binding domain-containing protein</fullName>
    </recommendedName>
</protein>
<dbReference type="Gene3D" id="2.70.170.10">
    <property type="entry name" value="Neurotransmitter-gated ion-channel ligand-binding domain"/>
    <property type="match status" value="1"/>
</dbReference>
<dbReference type="InterPro" id="IPR006202">
    <property type="entry name" value="Neur_chan_lig-bd"/>
</dbReference>
<dbReference type="CDD" id="cd18989">
    <property type="entry name" value="LGIC_ECD_cation"/>
    <property type="match status" value="1"/>
</dbReference>
<comment type="subcellular location">
    <subcellularLocation>
        <location evidence="1">Membrane</location>
        <topology evidence="1">Multi-pass membrane protein</topology>
    </subcellularLocation>
</comment>
<dbReference type="InterPro" id="IPR006201">
    <property type="entry name" value="Neur_channel"/>
</dbReference>
<dbReference type="GO" id="GO:0016020">
    <property type="term" value="C:membrane"/>
    <property type="evidence" value="ECO:0007669"/>
    <property type="project" value="UniProtKB-SubCell"/>
</dbReference>
<organism evidence="5 6">
    <name type="scientific">Mesorhabditis belari</name>
    <dbReference type="NCBI Taxonomy" id="2138241"/>
    <lineage>
        <taxon>Eukaryota</taxon>
        <taxon>Metazoa</taxon>
        <taxon>Ecdysozoa</taxon>
        <taxon>Nematoda</taxon>
        <taxon>Chromadorea</taxon>
        <taxon>Rhabditida</taxon>
        <taxon>Rhabditina</taxon>
        <taxon>Rhabditomorpha</taxon>
        <taxon>Rhabditoidea</taxon>
        <taxon>Rhabditidae</taxon>
        <taxon>Mesorhabditinae</taxon>
        <taxon>Mesorhabditis</taxon>
    </lineage>
</organism>
<keyword evidence="3" id="KW-0407">Ion channel</keyword>